<gene>
    <name evidence="1" type="ORF">LEP1GSC150_0577</name>
</gene>
<sequence length="60" mass="6915">MMIYFYHKVLFGFVGTNTFLKSVNLIQHERIDTSGTQQNGLSNSASRFLNPMRRFLNADS</sequence>
<comment type="caution">
    <text evidence="1">The sequence shown here is derived from an EMBL/GenBank/DDBJ whole genome shotgun (WGS) entry which is preliminary data.</text>
</comment>
<protein>
    <submittedName>
        <fullName evidence="1">Uncharacterized protein</fullName>
    </submittedName>
</protein>
<accession>M3HYF6</accession>
<organism evidence="1 2">
    <name type="scientific">Leptospira interrogans serovar Copenhageni str. LT2050</name>
    <dbReference type="NCBI Taxonomy" id="1001598"/>
    <lineage>
        <taxon>Bacteria</taxon>
        <taxon>Pseudomonadati</taxon>
        <taxon>Spirochaetota</taxon>
        <taxon>Spirochaetia</taxon>
        <taxon>Leptospirales</taxon>
        <taxon>Leptospiraceae</taxon>
        <taxon>Leptospira</taxon>
    </lineage>
</organism>
<evidence type="ECO:0000313" key="1">
    <source>
        <dbReference type="EMBL" id="EMG22896.1"/>
    </source>
</evidence>
<evidence type="ECO:0000313" key="2">
    <source>
        <dbReference type="Proteomes" id="UP000011778"/>
    </source>
</evidence>
<dbReference type="AlphaFoldDB" id="M3HYF6"/>
<proteinExistence type="predicted"/>
<dbReference type="EMBL" id="AFMD02000164">
    <property type="protein sequence ID" value="EMG22896.1"/>
    <property type="molecule type" value="Genomic_DNA"/>
</dbReference>
<dbReference type="Proteomes" id="UP000011778">
    <property type="component" value="Unassembled WGS sequence"/>
</dbReference>
<reference evidence="1 2" key="1">
    <citation type="submission" date="2013-02" db="EMBL/GenBank/DDBJ databases">
        <authorList>
            <person name="Harkins D.M."/>
            <person name="Durkin A.S."/>
            <person name="Brinkac L.M."/>
            <person name="Haft D.H."/>
            <person name="Selengut J.D."/>
            <person name="Sanka R."/>
            <person name="DePew J."/>
            <person name="Purushe J."/>
            <person name="Tulsiani S.M."/>
            <person name="Graham G.C."/>
            <person name="Burns M.-A."/>
            <person name="Dohnt M.F."/>
            <person name="Smythe L.D."/>
            <person name="McKay D.B."/>
            <person name="Craig S.B."/>
            <person name="Vinetz J.M."/>
            <person name="Sutton G.G."/>
            <person name="Nierman W.C."/>
            <person name="Fouts D.E."/>
        </authorList>
    </citation>
    <scope>NUCLEOTIDE SEQUENCE [LARGE SCALE GENOMIC DNA]</scope>
    <source>
        <strain evidence="1 2">LT2050</strain>
    </source>
</reference>
<name>M3HYF6_LEPIT</name>